<keyword evidence="3" id="KW-1185">Reference proteome</keyword>
<reference evidence="2 3" key="1">
    <citation type="journal article" date="2012" name="Science">
        <title>The Paleozoic origin of enzymatic lignin decomposition reconstructed from 31 fungal genomes.</title>
        <authorList>
            <person name="Floudas D."/>
            <person name="Binder M."/>
            <person name="Riley R."/>
            <person name="Barry K."/>
            <person name="Blanchette R.A."/>
            <person name="Henrissat B."/>
            <person name="Martinez A.T."/>
            <person name="Otillar R."/>
            <person name="Spatafora J.W."/>
            <person name="Yadav J.S."/>
            <person name="Aerts A."/>
            <person name="Benoit I."/>
            <person name="Boyd A."/>
            <person name="Carlson A."/>
            <person name="Copeland A."/>
            <person name="Coutinho P.M."/>
            <person name="de Vries R.P."/>
            <person name="Ferreira P."/>
            <person name="Findley K."/>
            <person name="Foster B."/>
            <person name="Gaskell J."/>
            <person name="Glotzer D."/>
            <person name="Gorecki P."/>
            <person name="Heitman J."/>
            <person name="Hesse C."/>
            <person name="Hori C."/>
            <person name="Igarashi K."/>
            <person name="Jurgens J.A."/>
            <person name="Kallen N."/>
            <person name="Kersten P."/>
            <person name="Kohler A."/>
            <person name="Kuees U."/>
            <person name="Kumar T.K.A."/>
            <person name="Kuo A."/>
            <person name="LaButti K."/>
            <person name="Larrondo L.F."/>
            <person name="Lindquist E."/>
            <person name="Ling A."/>
            <person name="Lombard V."/>
            <person name="Lucas S."/>
            <person name="Lundell T."/>
            <person name="Martin R."/>
            <person name="McLaughlin D.J."/>
            <person name="Morgenstern I."/>
            <person name="Morin E."/>
            <person name="Murat C."/>
            <person name="Nagy L.G."/>
            <person name="Nolan M."/>
            <person name="Ohm R.A."/>
            <person name="Patyshakuliyeva A."/>
            <person name="Rokas A."/>
            <person name="Ruiz-Duenas F.J."/>
            <person name="Sabat G."/>
            <person name="Salamov A."/>
            <person name="Samejima M."/>
            <person name="Schmutz J."/>
            <person name="Slot J.C."/>
            <person name="St John F."/>
            <person name="Stenlid J."/>
            <person name="Sun H."/>
            <person name="Sun S."/>
            <person name="Syed K."/>
            <person name="Tsang A."/>
            <person name="Wiebenga A."/>
            <person name="Young D."/>
            <person name="Pisabarro A."/>
            <person name="Eastwood D.C."/>
            <person name="Martin F."/>
            <person name="Cullen D."/>
            <person name="Grigoriev I.V."/>
            <person name="Hibbett D.S."/>
        </authorList>
    </citation>
    <scope>NUCLEOTIDE SEQUENCE</scope>
    <source>
        <strain evidence="3">FP-58527</strain>
    </source>
</reference>
<organism evidence="2 3">
    <name type="scientific">Fomitopsis schrenkii</name>
    <name type="common">Brown rot fungus</name>
    <dbReference type="NCBI Taxonomy" id="2126942"/>
    <lineage>
        <taxon>Eukaryota</taxon>
        <taxon>Fungi</taxon>
        <taxon>Dikarya</taxon>
        <taxon>Basidiomycota</taxon>
        <taxon>Agaricomycotina</taxon>
        <taxon>Agaricomycetes</taxon>
        <taxon>Polyporales</taxon>
        <taxon>Fomitopsis</taxon>
    </lineage>
</organism>
<evidence type="ECO:0000313" key="2">
    <source>
        <dbReference type="EMBL" id="EPS94374.1"/>
    </source>
</evidence>
<accession>S8F647</accession>
<dbReference type="HOGENOM" id="CLU_1635434_0_0_1"/>
<gene>
    <name evidence="2" type="ORF">FOMPIDRAFT_1055140</name>
</gene>
<name>S8F647_FOMSC</name>
<sequence length="162" mass="18077">MGHKPASCEYSLSPSPRETTWRPGCTFPTSYESTLSQLIYCGPGRRLFRYAEEKEDFPILEQYARAPVKEKSIVPSSDDATLNDPTTRQSDCASTFVEKENAHCAKKVDDPKEGMMPPPKVQQDELEEYGPNNPEYLLNVSVLSINAAQCERATSSCSYQAV</sequence>
<evidence type="ECO:0000313" key="3">
    <source>
        <dbReference type="Proteomes" id="UP000015241"/>
    </source>
</evidence>
<feature type="compositionally biased region" description="Basic and acidic residues" evidence="1">
    <location>
        <begin position="104"/>
        <end position="113"/>
    </location>
</feature>
<evidence type="ECO:0000256" key="1">
    <source>
        <dbReference type="SAM" id="MobiDB-lite"/>
    </source>
</evidence>
<dbReference type="EMBL" id="KE504235">
    <property type="protein sequence ID" value="EPS94374.1"/>
    <property type="molecule type" value="Genomic_DNA"/>
</dbReference>
<dbReference type="Proteomes" id="UP000015241">
    <property type="component" value="Unassembled WGS sequence"/>
</dbReference>
<protein>
    <submittedName>
        <fullName evidence="2">Uncharacterized protein</fullName>
    </submittedName>
</protein>
<dbReference type="InParanoid" id="S8F647"/>
<feature type="region of interest" description="Disordered" evidence="1">
    <location>
        <begin position="104"/>
        <end position="132"/>
    </location>
</feature>
<dbReference type="AlphaFoldDB" id="S8F647"/>
<proteinExistence type="predicted"/>